<dbReference type="Pfam" id="PF10939">
    <property type="entry name" value="DUF2631"/>
    <property type="match status" value="1"/>
</dbReference>
<dbReference type="EMBL" id="CP097463">
    <property type="protein sequence ID" value="WAX57545.1"/>
    <property type="molecule type" value="Genomic_DNA"/>
</dbReference>
<feature type="region of interest" description="Disordered" evidence="1">
    <location>
        <begin position="1"/>
        <end position="26"/>
    </location>
</feature>
<organism evidence="3 4">
    <name type="scientific">Jatrophihabitans cynanchi</name>
    <dbReference type="NCBI Taxonomy" id="2944128"/>
    <lineage>
        <taxon>Bacteria</taxon>
        <taxon>Bacillati</taxon>
        <taxon>Actinomycetota</taxon>
        <taxon>Actinomycetes</taxon>
        <taxon>Jatrophihabitantales</taxon>
        <taxon>Jatrophihabitantaceae</taxon>
        <taxon>Jatrophihabitans</taxon>
    </lineage>
</organism>
<feature type="transmembrane region" description="Helical" evidence="2">
    <location>
        <begin position="42"/>
        <end position="60"/>
    </location>
</feature>
<dbReference type="InterPro" id="IPR024341">
    <property type="entry name" value="DUF2631"/>
</dbReference>
<sequence length="92" mass="10579">MALNPHSEQPDLSLPEDYKADHPSEHPTDWGWHGEWGRAARIGGWVVAIILLLMITATHYNHSGTGWLVGFTAALFVILIWDVQRRRHSWRK</sequence>
<dbReference type="Proteomes" id="UP001164693">
    <property type="component" value="Chromosome"/>
</dbReference>
<feature type="transmembrane region" description="Helical" evidence="2">
    <location>
        <begin position="66"/>
        <end position="83"/>
    </location>
</feature>
<keyword evidence="2" id="KW-1133">Transmembrane helix</keyword>
<keyword evidence="4" id="KW-1185">Reference proteome</keyword>
<keyword evidence="2" id="KW-0472">Membrane</keyword>
<protein>
    <submittedName>
        <fullName evidence="3">DUF2631 domain-containing protein</fullName>
    </submittedName>
</protein>
<accession>A0ABY7K030</accession>
<feature type="compositionally biased region" description="Basic and acidic residues" evidence="1">
    <location>
        <begin position="16"/>
        <end position="26"/>
    </location>
</feature>
<evidence type="ECO:0000313" key="4">
    <source>
        <dbReference type="Proteomes" id="UP001164693"/>
    </source>
</evidence>
<gene>
    <name evidence="3" type="ORF">M6B22_01965</name>
</gene>
<reference evidence="3" key="1">
    <citation type="submission" date="2022-05" db="EMBL/GenBank/DDBJ databases">
        <title>Jatrophihabitans sp. SB3-54 whole genome sequence.</title>
        <authorList>
            <person name="Suh M.K."/>
            <person name="Eom M.K."/>
            <person name="Kim J.S."/>
            <person name="Kim H.S."/>
            <person name="Do H.E."/>
            <person name="Shin Y.K."/>
            <person name="Lee J.-S."/>
        </authorList>
    </citation>
    <scope>NUCLEOTIDE SEQUENCE</scope>
    <source>
        <strain evidence="3">SB3-54</strain>
    </source>
</reference>
<evidence type="ECO:0000313" key="3">
    <source>
        <dbReference type="EMBL" id="WAX57545.1"/>
    </source>
</evidence>
<dbReference type="RefSeq" id="WP_269444089.1">
    <property type="nucleotide sequence ID" value="NZ_CP097463.1"/>
</dbReference>
<evidence type="ECO:0000256" key="2">
    <source>
        <dbReference type="SAM" id="Phobius"/>
    </source>
</evidence>
<proteinExistence type="predicted"/>
<name>A0ABY7K030_9ACTN</name>
<keyword evidence="2" id="KW-0812">Transmembrane</keyword>
<evidence type="ECO:0000256" key="1">
    <source>
        <dbReference type="SAM" id="MobiDB-lite"/>
    </source>
</evidence>